<dbReference type="SMART" id="SM00382">
    <property type="entry name" value="AAA"/>
    <property type="match status" value="2"/>
</dbReference>
<accession>A0A1X2GA83</accession>
<dbReference type="FunFam" id="3.40.50.300:FF:000565">
    <property type="entry name" value="ABC bile acid transporter"/>
    <property type="match status" value="1"/>
</dbReference>
<dbReference type="PROSITE" id="PS00211">
    <property type="entry name" value="ABC_TRANSPORTER_1"/>
    <property type="match status" value="2"/>
</dbReference>
<evidence type="ECO:0000256" key="3">
    <source>
        <dbReference type="ARBA" id="ARBA00022692"/>
    </source>
</evidence>
<evidence type="ECO:0000256" key="5">
    <source>
        <dbReference type="ARBA" id="ARBA00022741"/>
    </source>
</evidence>
<dbReference type="Pfam" id="PF00005">
    <property type="entry name" value="ABC_tran"/>
    <property type="match status" value="2"/>
</dbReference>
<dbReference type="PANTHER" id="PTHR24223:SF353">
    <property type="entry name" value="ABC TRANSPORTER ATP-BINDING PROTEIN_PERMEASE VMR1-RELATED"/>
    <property type="match status" value="1"/>
</dbReference>
<gene>
    <name evidence="14" type="ORF">DM01DRAFT_319231</name>
</gene>
<dbReference type="CDD" id="cd03244">
    <property type="entry name" value="ABCC_MRP_domain2"/>
    <property type="match status" value="1"/>
</dbReference>
<dbReference type="Gene3D" id="3.40.50.300">
    <property type="entry name" value="P-loop containing nucleotide triphosphate hydrolases"/>
    <property type="match status" value="2"/>
</dbReference>
<reference evidence="14 15" key="1">
    <citation type="submission" date="2016-07" db="EMBL/GenBank/DDBJ databases">
        <title>Pervasive Adenine N6-methylation of Active Genes in Fungi.</title>
        <authorList>
            <consortium name="DOE Joint Genome Institute"/>
            <person name="Mondo S.J."/>
            <person name="Dannebaum R.O."/>
            <person name="Kuo R.C."/>
            <person name="Labutti K."/>
            <person name="Haridas S."/>
            <person name="Kuo A."/>
            <person name="Salamov A."/>
            <person name="Ahrendt S.R."/>
            <person name="Lipzen A."/>
            <person name="Sullivan W."/>
            <person name="Andreopoulos W.B."/>
            <person name="Clum A."/>
            <person name="Lindquist E."/>
            <person name="Daum C."/>
            <person name="Ramamoorthy G.K."/>
            <person name="Gryganskyi A."/>
            <person name="Culley D."/>
            <person name="Magnuson J.K."/>
            <person name="James T.Y."/>
            <person name="O'Malley M.A."/>
            <person name="Stajich J.E."/>
            <person name="Spatafora J.W."/>
            <person name="Visel A."/>
            <person name="Grigoriev I.V."/>
        </authorList>
    </citation>
    <scope>NUCLEOTIDE SEQUENCE [LARGE SCALE GENOMIC DNA]</scope>
    <source>
        <strain evidence="14 15">NRRL 3301</strain>
    </source>
</reference>
<feature type="transmembrane region" description="Helical" evidence="11">
    <location>
        <begin position="523"/>
        <end position="544"/>
    </location>
</feature>
<dbReference type="InterPro" id="IPR011527">
    <property type="entry name" value="ABC1_TM_dom"/>
</dbReference>
<dbReference type="EMBL" id="MCGT01000027">
    <property type="protein sequence ID" value="ORX49049.1"/>
    <property type="molecule type" value="Genomic_DNA"/>
</dbReference>
<organism evidence="14 15">
    <name type="scientific">Hesseltinella vesiculosa</name>
    <dbReference type="NCBI Taxonomy" id="101127"/>
    <lineage>
        <taxon>Eukaryota</taxon>
        <taxon>Fungi</taxon>
        <taxon>Fungi incertae sedis</taxon>
        <taxon>Mucoromycota</taxon>
        <taxon>Mucoromycotina</taxon>
        <taxon>Mucoromycetes</taxon>
        <taxon>Mucorales</taxon>
        <taxon>Cunninghamellaceae</taxon>
        <taxon>Hesseltinella</taxon>
    </lineage>
</organism>
<evidence type="ECO:0000256" key="7">
    <source>
        <dbReference type="ARBA" id="ARBA00022989"/>
    </source>
</evidence>
<evidence type="ECO:0000256" key="8">
    <source>
        <dbReference type="ARBA" id="ARBA00023136"/>
    </source>
</evidence>
<keyword evidence="9" id="KW-0325">Glycoprotein</keyword>
<evidence type="ECO:0000256" key="10">
    <source>
        <dbReference type="SAM" id="MobiDB-lite"/>
    </source>
</evidence>
<dbReference type="SUPFAM" id="SSF52540">
    <property type="entry name" value="P-loop containing nucleoside triphosphate hydrolases"/>
    <property type="match status" value="2"/>
</dbReference>
<feature type="transmembrane region" description="Helical" evidence="11">
    <location>
        <begin position="95"/>
        <end position="115"/>
    </location>
</feature>
<dbReference type="InterPro" id="IPR003593">
    <property type="entry name" value="AAA+_ATPase"/>
</dbReference>
<dbReference type="CDD" id="cd18604">
    <property type="entry name" value="ABC_6TM_VMR1_D2_like"/>
    <property type="match status" value="1"/>
</dbReference>
<dbReference type="Pfam" id="PF00664">
    <property type="entry name" value="ABC_membrane"/>
    <property type="match status" value="2"/>
</dbReference>
<feature type="transmembrane region" description="Helical" evidence="11">
    <location>
        <begin position="1077"/>
        <end position="1095"/>
    </location>
</feature>
<dbReference type="FunFam" id="3.40.50.300:FF:000825">
    <property type="entry name" value="ABC bile acid transporter"/>
    <property type="match status" value="1"/>
</dbReference>
<keyword evidence="4" id="KW-0677">Repeat</keyword>
<feature type="compositionally biased region" description="Acidic residues" evidence="10">
    <location>
        <begin position="868"/>
        <end position="882"/>
    </location>
</feature>
<dbReference type="InterPro" id="IPR050173">
    <property type="entry name" value="ABC_transporter_C-like"/>
</dbReference>
<dbReference type="PANTHER" id="PTHR24223">
    <property type="entry name" value="ATP-BINDING CASSETTE SUB-FAMILY C"/>
    <property type="match status" value="1"/>
</dbReference>
<dbReference type="InterPro" id="IPR003439">
    <property type="entry name" value="ABC_transporter-like_ATP-bd"/>
</dbReference>
<dbReference type="InterPro" id="IPR017871">
    <property type="entry name" value="ABC_transporter-like_CS"/>
</dbReference>
<feature type="region of interest" description="Disordered" evidence="10">
    <location>
        <begin position="374"/>
        <end position="398"/>
    </location>
</feature>
<dbReference type="InterPro" id="IPR027417">
    <property type="entry name" value="P-loop_NTPase"/>
</dbReference>
<feature type="transmembrane region" description="Helical" evidence="11">
    <location>
        <begin position="1186"/>
        <end position="1205"/>
    </location>
</feature>
<dbReference type="OrthoDB" id="6500128at2759"/>
<feature type="transmembrane region" description="Helical" evidence="11">
    <location>
        <begin position="127"/>
        <end position="148"/>
    </location>
</feature>
<evidence type="ECO:0000259" key="12">
    <source>
        <dbReference type="PROSITE" id="PS50893"/>
    </source>
</evidence>
<evidence type="ECO:0000256" key="9">
    <source>
        <dbReference type="ARBA" id="ARBA00023180"/>
    </source>
</evidence>
<feature type="transmembrane region" description="Helical" evidence="11">
    <location>
        <begin position="67"/>
        <end position="89"/>
    </location>
</feature>
<dbReference type="SUPFAM" id="SSF90123">
    <property type="entry name" value="ABC transporter transmembrane region"/>
    <property type="match status" value="2"/>
</dbReference>
<proteinExistence type="predicted"/>
<sequence>MQDLLSPLWLASYLAFTASGSAIFLSIQRGYYHKIRLTEEDEEPVTKFDHERDMTVPFSDYHRLPRLTFGTVALVLWSVWTCYTVASTAGVEADSVLATVFYLVSWLYALALVLVARRYPFPSQWGFAINAHLCFFYAVAWLVSLRYFWVALNEQADASWVRVLPWVLSWALISDMLYTTLTISRGQPFLDSEHHRRVLAIDVASIFDYFTFNYLTVLVKTAYGKGKLEDADLPILPPIFRGRNLFYCFAQHRKPSASLLFRIYRANRPAIMCQIALAFITSGLFYAPAFFMNRLLNLIQAIHQGLPDDEALRTGIVITVGLGAFTMLLQFLVAQLWYYAGSVMQVRIKAMLNIEVYRKTVRRMDMAIASSNIKDEDDDDDKKDEKEDDKNGASSTGTIVNLMSTDSNRISEFSTWWFSILAAPTELCVGIFFLYQLLGVSCFLGLLVMVVSLPINHFTTKFFSKSQDELMKARDKRVNLMNEILQGIRQIKFFAWESNWEARVHEARAVDLHHLRNSYIADVIFTFLWIGSPMLVTIASFFFYTKVEGHVLTAPVAFTAITIFNELRFALNVIPEVIIEALQAMISIRRIDQYLGEPEIEDRLPVDVNEPVRIGFTNATVGFKQAATQEGDSGFVIKDLNITFPNDKLSVVCGATGSGKTLLLLSLLGESVLQSGEAHFPRVPIADTVTDDYVLDASIKEEDWILSHSVAYVAQTAWLQNASIKDNILFGLPFVEKRYNDTLFACSLVKDLAALEDGDMTEIGEKGITLSGGQKARVALARAVYSRAGIVLMDDVLSAVDAHTARHIYDNCLTGPLMNGRTRILVTHHVRLCLGATSMLVHIHEGRSDLVGSPDELRQSGKLASILEEEKDQEIDDDEQDAIESSSSSDQTVAGNDSQPSAEKKKSPRVLVEEESRATGRMVGGFFFWCLFISIILGARGLDIMEGQWIKIWARSTEQASLASAKFTSLMTTSLSSPMYFPSDSQDGGHVDDDVTYYLTVYALIIGANIVVGTLRFAVIFVGCVRASKTLYNLMLARVLRAPLRFFDTTPVGRILNRFAKDIETIDSSIPNDFTNFLINWIQVASSIVVVGFVIPMFAVPMIIVALVNIAVGVMFVYTSRELRRMDSVSRSPLFSHFTETIVGITTIRAFGATRRFLQEMIVRTDTNSRPYMLVWLVNRWVSIRYGFMGTCISSISSLVVLLNIHRLDAAQAGFFLSFILLYSDQMFWAIRRYTTLEMSFNAVERVVEFMEMDQEVDNPTVTPPANWPSAGAIEIQDLQVRYAEDLDLILKGINASIQPGEKIGIVGKTGCGKSTLTLAIFRFLEYVGDSKITIDGVDISQVPLHDLRSRLTIIPQDPILFSGTLRSNMAPFSEFSDADILEAFQRVNLIHPSSSTSAANSVQGSQDQPVNQNIFDNLDSPITEGGHNLSQGQRQLLCLARALLKRTKVVIMDEATSSVDFETDKTIQNTIRSELDNCTILCVAHRLHTVIDYDRILVLDAGQVAEFESPWQLINNNESTFYGMCRKSGEFESLYQAAKAKHELVDSL</sequence>
<keyword evidence="15" id="KW-1185">Reference proteome</keyword>
<dbReference type="FunFam" id="1.20.1560.10:FF:000013">
    <property type="entry name" value="ABC transporter C family member 2"/>
    <property type="match status" value="1"/>
</dbReference>
<feature type="transmembrane region" description="Helical" evidence="11">
    <location>
        <begin position="311"/>
        <end position="339"/>
    </location>
</feature>
<dbReference type="GO" id="GO:0016887">
    <property type="term" value="F:ATP hydrolysis activity"/>
    <property type="evidence" value="ECO:0007669"/>
    <property type="project" value="InterPro"/>
</dbReference>
<feature type="transmembrane region" description="Helical" evidence="11">
    <location>
        <begin position="1101"/>
        <end position="1118"/>
    </location>
</feature>
<dbReference type="CDD" id="cd03250">
    <property type="entry name" value="ABCC_MRP_domain1"/>
    <property type="match status" value="1"/>
</dbReference>
<keyword evidence="14" id="KW-0378">Hydrolase</keyword>
<feature type="compositionally biased region" description="Polar residues" evidence="10">
    <location>
        <begin position="892"/>
        <end position="901"/>
    </location>
</feature>
<evidence type="ECO:0000313" key="14">
    <source>
        <dbReference type="EMBL" id="ORX49049.1"/>
    </source>
</evidence>
<evidence type="ECO:0000256" key="6">
    <source>
        <dbReference type="ARBA" id="ARBA00022840"/>
    </source>
</evidence>
<comment type="subcellular location">
    <subcellularLocation>
        <location evidence="1">Membrane</location>
        <topology evidence="1">Multi-pass membrane protein</topology>
    </subcellularLocation>
</comment>
<dbReference type="GO" id="GO:0000329">
    <property type="term" value="C:fungal-type vacuole membrane"/>
    <property type="evidence" value="ECO:0007669"/>
    <property type="project" value="TreeGrafter"/>
</dbReference>
<feature type="domain" description="ABC transporter" evidence="12">
    <location>
        <begin position="1274"/>
        <end position="1527"/>
    </location>
</feature>
<dbReference type="GO" id="GO:0140359">
    <property type="term" value="F:ABC-type transporter activity"/>
    <property type="evidence" value="ECO:0007669"/>
    <property type="project" value="InterPro"/>
</dbReference>
<keyword evidence="8 11" id="KW-0472">Membrane</keyword>
<keyword evidence="6" id="KW-0067">ATP-binding</keyword>
<feature type="transmembrane region" description="Helical" evidence="11">
    <location>
        <begin position="1001"/>
        <end position="1025"/>
    </location>
</feature>
<feature type="domain" description="ABC transmembrane type-1" evidence="13">
    <location>
        <begin position="275"/>
        <end position="583"/>
    </location>
</feature>
<evidence type="ECO:0000313" key="15">
    <source>
        <dbReference type="Proteomes" id="UP000242146"/>
    </source>
</evidence>
<evidence type="ECO:0000259" key="13">
    <source>
        <dbReference type="PROSITE" id="PS50929"/>
    </source>
</evidence>
<comment type="caution">
    <text evidence="14">The sequence shown here is derived from an EMBL/GenBank/DDBJ whole genome shotgun (WGS) entry which is preliminary data.</text>
</comment>
<keyword evidence="3 11" id="KW-0812">Transmembrane</keyword>
<feature type="transmembrane region" description="Helical" evidence="11">
    <location>
        <begin position="1211"/>
        <end position="1231"/>
    </location>
</feature>
<keyword evidence="7 11" id="KW-1133">Transmembrane helix</keyword>
<feature type="domain" description="ABC transmembrane type-1" evidence="13">
    <location>
        <begin position="960"/>
        <end position="1239"/>
    </location>
</feature>
<dbReference type="PROSITE" id="PS50929">
    <property type="entry name" value="ABC_TM1F"/>
    <property type="match status" value="2"/>
</dbReference>
<feature type="region of interest" description="Disordered" evidence="10">
    <location>
        <begin position="868"/>
        <end position="911"/>
    </location>
</feature>
<dbReference type="STRING" id="101127.A0A1X2GA83"/>
<keyword evidence="2" id="KW-0813">Transport</keyword>
<name>A0A1X2GA83_9FUNG</name>
<feature type="transmembrane region" description="Helical" evidence="11">
    <location>
        <begin position="270"/>
        <end position="291"/>
    </location>
</feature>
<dbReference type="Gene3D" id="1.20.1560.10">
    <property type="entry name" value="ABC transporter type 1, transmembrane domain"/>
    <property type="match status" value="2"/>
</dbReference>
<feature type="transmembrane region" description="Helical" evidence="11">
    <location>
        <begin position="6"/>
        <end position="27"/>
    </location>
</feature>
<evidence type="ECO:0000256" key="2">
    <source>
        <dbReference type="ARBA" id="ARBA00022448"/>
    </source>
</evidence>
<evidence type="ECO:0000256" key="11">
    <source>
        <dbReference type="SAM" id="Phobius"/>
    </source>
</evidence>
<protein>
    <submittedName>
        <fullName evidence="14">P-loop containing nucleoside triphosphate hydrolase protein</fullName>
    </submittedName>
</protein>
<feature type="transmembrane region" description="Helical" evidence="11">
    <location>
        <begin position="922"/>
        <end position="942"/>
    </location>
</feature>
<dbReference type="InterPro" id="IPR036640">
    <property type="entry name" value="ABC1_TM_sf"/>
</dbReference>
<dbReference type="GO" id="GO:0005524">
    <property type="term" value="F:ATP binding"/>
    <property type="evidence" value="ECO:0007669"/>
    <property type="project" value="UniProtKB-KW"/>
</dbReference>
<evidence type="ECO:0000256" key="1">
    <source>
        <dbReference type="ARBA" id="ARBA00004141"/>
    </source>
</evidence>
<dbReference type="CDD" id="cd18596">
    <property type="entry name" value="ABC_6TM_VMR1_D1_like"/>
    <property type="match status" value="1"/>
</dbReference>
<dbReference type="PROSITE" id="PS50893">
    <property type="entry name" value="ABC_TRANSPORTER_2"/>
    <property type="match status" value="2"/>
</dbReference>
<feature type="domain" description="ABC transporter" evidence="12">
    <location>
        <begin position="621"/>
        <end position="870"/>
    </location>
</feature>
<evidence type="ECO:0000256" key="4">
    <source>
        <dbReference type="ARBA" id="ARBA00022737"/>
    </source>
</evidence>
<dbReference type="Proteomes" id="UP000242146">
    <property type="component" value="Unassembled WGS sequence"/>
</dbReference>
<keyword evidence="5" id="KW-0547">Nucleotide-binding</keyword>